<dbReference type="NCBIfam" id="TIGR00842">
    <property type="entry name" value="bcct"/>
    <property type="match status" value="1"/>
</dbReference>
<keyword evidence="7 8" id="KW-0472">Membrane</keyword>
<sequence>MKSSETTNRNNKRSPVFIYSAIVVAIVVLIGAIWPDQFGDVTNEIKLWITDKLGWYYLILTTIIVFFCVFLMFSPIGKLKLGKPNDKPEFNTISWFAMLFSAGMGIGLVFYGAAEPMADFAAPPTAEPQTKAAYTEALRSTFFHWGFHAWAIYGVVALALAYAQFRKGEPGLISRTLRPMLGNKVEGPIGTIIDVLAVFATVVGVAVSLGMGALQINGGLNYLFGVPNNVWVQAIIIVVVTILFIMSAWSGLSKGIQYLSNLNISLGLLLMIIVLIIGPTVLILNMMTSSTGSLLNSFLANSFDTAAQNPQKREWMSSWTLYYWGWWLSWSPFVGIFIARVSKGRSIREFIGGVLLVPAIVSFIWFSVFGVLGIEAGKKDPKLFEMSAETQLFGVFNDLPFGIVLSLIALVLIGSFFITSADSATFVLGMQTSFGSLEPTNFVKVTWGIAQSLIAFVLLFAGGGDGAEALNAIQSAAIISALPFSFVVIMMMISFYKDANQERKFLGLTLTPNKHRMKDYVELQKDEYEDDIIERRKDFRNTEQ</sequence>
<dbReference type="STRING" id="1212545.SARL_12051"/>
<evidence type="ECO:0000256" key="5">
    <source>
        <dbReference type="ARBA" id="ARBA00022692"/>
    </source>
</evidence>
<dbReference type="EMBL" id="UGZE01000001">
    <property type="protein sequence ID" value="SUJ19979.1"/>
    <property type="molecule type" value="Genomic_DNA"/>
</dbReference>
<feature type="transmembrane region" description="Helical" evidence="8">
    <location>
        <begin position="93"/>
        <end position="114"/>
    </location>
</feature>
<feature type="transmembrane region" description="Helical" evidence="8">
    <location>
        <begin position="185"/>
        <end position="210"/>
    </location>
</feature>
<feature type="transmembrane region" description="Helical" evidence="8">
    <location>
        <begin position="264"/>
        <end position="287"/>
    </location>
</feature>
<evidence type="ECO:0000313" key="12">
    <source>
        <dbReference type="Proteomes" id="UP000321598"/>
    </source>
</evidence>
<evidence type="ECO:0000256" key="3">
    <source>
        <dbReference type="ARBA" id="ARBA00022448"/>
    </source>
</evidence>
<feature type="transmembrane region" description="Helical" evidence="8">
    <location>
        <begin position="147"/>
        <end position="165"/>
    </location>
</feature>
<proteinExistence type="inferred from homology"/>
<dbReference type="RefSeq" id="WP_103387920.1">
    <property type="nucleotide sequence ID" value="NZ_BKAV01000001.1"/>
</dbReference>
<feature type="transmembrane region" description="Helical" evidence="8">
    <location>
        <begin position="442"/>
        <end position="461"/>
    </location>
</feature>
<keyword evidence="6 8" id="KW-1133">Transmembrane helix</keyword>
<feature type="transmembrane region" description="Helical" evidence="8">
    <location>
        <begin position="473"/>
        <end position="496"/>
    </location>
</feature>
<feature type="transmembrane region" description="Helical" evidence="8">
    <location>
        <begin position="321"/>
        <end position="339"/>
    </location>
</feature>
<dbReference type="AlphaFoldDB" id="A0A380CG71"/>
<dbReference type="GO" id="GO:0005886">
    <property type="term" value="C:plasma membrane"/>
    <property type="evidence" value="ECO:0007669"/>
    <property type="project" value="UniProtKB-SubCell"/>
</dbReference>
<evidence type="ECO:0000256" key="8">
    <source>
        <dbReference type="SAM" id="Phobius"/>
    </source>
</evidence>
<protein>
    <submittedName>
        <fullName evidence="10">Glycine betaine transporter</fullName>
    </submittedName>
    <submittedName>
        <fullName evidence="9">Glycine/betaine ABC transporter</fullName>
    </submittedName>
</protein>
<feature type="transmembrane region" description="Helical" evidence="8">
    <location>
        <begin position="54"/>
        <end position="73"/>
    </location>
</feature>
<evidence type="ECO:0000256" key="6">
    <source>
        <dbReference type="ARBA" id="ARBA00022989"/>
    </source>
</evidence>
<organism evidence="10 11">
    <name type="scientific">Staphylococcus arlettae</name>
    <dbReference type="NCBI Taxonomy" id="29378"/>
    <lineage>
        <taxon>Bacteria</taxon>
        <taxon>Bacillati</taxon>
        <taxon>Bacillota</taxon>
        <taxon>Bacilli</taxon>
        <taxon>Bacillales</taxon>
        <taxon>Staphylococcaceae</taxon>
        <taxon>Staphylococcus</taxon>
    </lineage>
</organism>
<dbReference type="GO" id="GO:0022857">
    <property type="term" value="F:transmembrane transporter activity"/>
    <property type="evidence" value="ECO:0007669"/>
    <property type="project" value="InterPro"/>
</dbReference>
<keyword evidence="5 8" id="KW-0812">Transmembrane</keyword>
<dbReference type="InterPro" id="IPR018093">
    <property type="entry name" value="BCCT_CS"/>
</dbReference>
<dbReference type="Proteomes" id="UP000254956">
    <property type="component" value="Unassembled WGS sequence"/>
</dbReference>
<comment type="similarity">
    <text evidence="2">Belongs to the BCCT transporter (TC 2.A.15) family.</text>
</comment>
<feature type="transmembrane region" description="Helical" evidence="8">
    <location>
        <begin position="351"/>
        <end position="374"/>
    </location>
</feature>
<dbReference type="PANTHER" id="PTHR30047">
    <property type="entry name" value="HIGH-AFFINITY CHOLINE TRANSPORT PROTEIN-RELATED"/>
    <property type="match status" value="1"/>
</dbReference>
<evidence type="ECO:0000256" key="7">
    <source>
        <dbReference type="ARBA" id="ARBA00023136"/>
    </source>
</evidence>
<accession>A0A380CG71</accession>
<evidence type="ECO:0000256" key="4">
    <source>
        <dbReference type="ARBA" id="ARBA00022475"/>
    </source>
</evidence>
<dbReference type="Proteomes" id="UP000321598">
    <property type="component" value="Unassembled WGS sequence"/>
</dbReference>
<feature type="transmembrane region" description="Helical" evidence="8">
    <location>
        <begin position="399"/>
        <end position="421"/>
    </location>
</feature>
<gene>
    <name evidence="10" type="primary">betP_5</name>
    <name evidence="10" type="ORF">NCTC12413_01566</name>
    <name evidence="9" type="ORF">SAR03_01420</name>
</gene>
<keyword evidence="3" id="KW-0813">Transport</keyword>
<keyword evidence="12" id="KW-1185">Reference proteome</keyword>
<evidence type="ECO:0000313" key="10">
    <source>
        <dbReference type="EMBL" id="SUJ19979.1"/>
    </source>
</evidence>
<reference evidence="9 12" key="2">
    <citation type="submission" date="2019-07" db="EMBL/GenBank/DDBJ databases">
        <title>Whole genome shotgun sequence of Staphylococcus arlettae NBRC 109765.</title>
        <authorList>
            <person name="Hosoyama A."/>
            <person name="Uohara A."/>
            <person name="Ohji S."/>
            <person name="Ichikawa N."/>
        </authorList>
    </citation>
    <scope>NUCLEOTIDE SEQUENCE [LARGE SCALE GENOMIC DNA]</scope>
    <source>
        <strain evidence="9 12">NBRC 109765</strain>
    </source>
</reference>
<dbReference type="EMBL" id="BKAV01000001">
    <property type="protein sequence ID" value="GEP99104.1"/>
    <property type="molecule type" value="Genomic_DNA"/>
</dbReference>
<dbReference type="PANTHER" id="PTHR30047:SF7">
    <property type="entry name" value="HIGH-AFFINITY CHOLINE TRANSPORT PROTEIN"/>
    <property type="match status" value="1"/>
</dbReference>
<reference evidence="10 11" key="1">
    <citation type="submission" date="2018-06" db="EMBL/GenBank/DDBJ databases">
        <authorList>
            <consortium name="Pathogen Informatics"/>
            <person name="Doyle S."/>
        </authorList>
    </citation>
    <scope>NUCLEOTIDE SEQUENCE [LARGE SCALE GENOMIC DNA]</scope>
    <source>
        <strain evidence="10 11">NCTC12413</strain>
    </source>
</reference>
<evidence type="ECO:0000256" key="1">
    <source>
        <dbReference type="ARBA" id="ARBA00004651"/>
    </source>
</evidence>
<evidence type="ECO:0000256" key="2">
    <source>
        <dbReference type="ARBA" id="ARBA00005658"/>
    </source>
</evidence>
<dbReference type="PROSITE" id="PS01303">
    <property type="entry name" value="BCCT"/>
    <property type="match status" value="1"/>
</dbReference>
<dbReference type="OrthoDB" id="9775735at2"/>
<keyword evidence="4" id="KW-1003">Cell membrane</keyword>
<dbReference type="Pfam" id="PF02028">
    <property type="entry name" value="BCCT"/>
    <property type="match status" value="1"/>
</dbReference>
<evidence type="ECO:0000313" key="11">
    <source>
        <dbReference type="Proteomes" id="UP000254956"/>
    </source>
</evidence>
<evidence type="ECO:0000313" key="9">
    <source>
        <dbReference type="EMBL" id="GEP99104.1"/>
    </source>
</evidence>
<name>A0A380CG71_9STAP</name>
<comment type="subcellular location">
    <subcellularLocation>
        <location evidence="1">Cell membrane</location>
        <topology evidence="1">Multi-pass membrane protein</topology>
    </subcellularLocation>
</comment>
<feature type="transmembrane region" description="Helical" evidence="8">
    <location>
        <begin position="16"/>
        <end position="34"/>
    </location>
</feature>
<dbReference type="InterPro" id="IPR000060">
    <property type="entry name" value="BCCT_transptr"/>
</dbReference>
<feature type="transmembrane region" description="Helical" evidence="8">
    <location>
        <begin position="230"/>
        <end position="252"/>
    </location>
</feature>